<dbReference type="EMBL" id="JANAKD010000600">
    <property type="protein sequence ID" value="KAJ3492443.1"/>
    <property type="molecule type" value="Genomic_DNA"/>
</dbReference>
<accession>A0ACC1QSK5</accession>
<keyword evidence="2" id="KW-1185">Reference proteome</keyword>
<proteinExistence type="predicted"/>
<protein>
    <submittedName>
        <fullName evidence="1">Uncharacterized protein</fullName>
    </submittedName>
</protein>
<evidence type="ECO:0000313" key="1">
    <source>
        <dbReference type="EMBL" id="KAJ3492443.1"/>
    </source>
</evidence>
<evidence type="ECO:0000313" key="2">
    <source>
        <dbReference type="Proteomes" id="UP001148737"/>
    </source>
</evidence>
<sequence>MASKQGGEKRKATAPISPPPKRSVPSGTTKSAVSSFFTPTSQKPKDRTSWSERRDDPNKLPTLLVGKYTPEKEGKDTQKRTKMAAFDLDSTLIATSSGRKHAKDASDWRWWDKRVPGKLKELYEDGYHVAILSNQGGITLHIDPKQKAPQKFTAKRVDEFKQKGAAILRNLDLPVTIYAATAKDNFRKPRRGMWDEVLKDIKLEAKDVDLENSIFVGDAGGRVATVVNGAVIVKDFSCSDRNLAHNVGITFKTPEEYFLGQEPRKWERDLDLVEYPQGSGDVQAALFERKNEKDIVIFCGRPGAGKSTFYWKHLEPLGYERVNQDTLKTREKCLQVAKEFLSEGSSVAVDNTNADPATRQIWIEVAKKFKVPIRCVSFTTPAAVCKHNDAVRSLNKSLNPEDREVLPEIAFTGFQSRYKAPQLSEGFQDITEVDFRFRAPAYSNGPVGCYAGSWSLSAWGNAPQKPSQPIPVAVEFSWVGGGELNILWT</sequence>
<reference evidence="1" key="1">
    <citation type="submission" date="2022-07" db="EMBL/GenBank/DDBJ databases">
        <title>Genome Sequence of Lecanicillium saksenae.</title>
        <authorList>
            <person name="Buettner E."/>
        </authorList>
    </citation>
    <scope>NUCLEOTIDE SEQUENCE</scope>
    <source>
        <strain evidence="1">VT-O1</strain>
    </source>
</reference>
<comment type="caution">
    <text evidence="1">The sequence shown here is derived from an EMBL/GenBank/DDBJ whole genome shotgun (WGS) entry which is preliminary data.</text>
</comment>
<gene>
    <name evidence="1" type="ORF">NLG97_g5387</name>
</gene>
<organism evidence="1 2">
    <name type="scientific">Lecanicillium saksenae</name>
    <dbReference type="NCBI Taxonomy" id="468837"/>
    <lineage>
        <taxon>Eukaryota</taxon>
        <taxon>Fungi</taxon>
        <taxon>Dikarya</taxon>
        <taxon>Ascomycota</taxon>
        <taxon>Pezizomycotina</taxon>
        <taxon>Sordariomycetes</taxon>
        <taxon>Hypocreomycetidae</taxon>
        <taxon>Hypocreales</taxon>
        <taxon>Cordycipitaceae</taxon>
        <taxon>Lecanicillium</taxon>
    </lineage>
</organism>
<dbReference type="Proteomes" id="UP001148737">
    <property type="component" value="Unassembled WGS sequence"/>
</dbReference>
<name>A0ACC1QSK5_9HYPO</name>